<accession>A0A430FIS4</accession>
<dbReference type="OrthoDB" id="3239589at2"/>
<evidence type="ECO:0000313" key="2">
    <source>
        <dbReference type="Proteomes" id="UP000288607"/>
    </source>
</evidence>
<comment type="caution">
    <text evidence="1">The sequence shown here is derived from an EMBL/GenBank/DDBJ whole genome shotgun (WGS) entry which is preliminary data.</text>
</comment>
<dbReference type="AlphaFoldDB" id="A0A430FIS4"/>
<organism evidence="1 2">
    <name type="scientific">Bifidobacterium callimiconis</name>
    <dbReference type="NCBI Taxonomy" id="2306973"/>
    <lineage>
        <taxon>Bacteria</taxon>
        <taxon>Bacillati</taxon>
        <taxon>Actinomycetota</taxon>
        <taxon>Actinomycetes</taxon>
        <taxon>Bifidobacteriales</taxon>
        <taxon>Bifidobacteriaceae</taxon>
        <taxon>Bifidobacterium</taxon>
    </lineage>
</organism>
<keyword evidence="2" id="KW-1185">Reference proteome</keyword>
<proteinExistence type="predicted"/>
<evidence type="ECO:0000313" key="1">
    <source>
        <dbReference type="EMBL" id="RSX52618.1"/>
    </source>
</evidence>
<sequence length="149" mass="16780">MEILGGIIFLAIIIGIAWLWNTAENAFNRHVLSRGEYRAEQELTNQKFRYPCHANSSIIRPLLDNSPLGSSLEISTDTPDGVIFLYRPLLTPEFYACLEYPTSGNGTATFEFLKWTESNGVATHTSEMKTLKAWVEDVLLQADRAAIRQ</sequence>
<gene>
    <name evidence="1" type="ORF">D2E23_0346</name>
</gene>
<name>A0A430FIS4_9BIFI</name>
<reference evidence="1 2" key="1">
    <citation type="submission" date="2018-09" db="EMBL/GenBank/DDBJ databases">
        <title>Characterization of the phylogenetic diversity of five novel species belonging to the genus Bifidobacterium.</title>
        <authorList>
            <person name="Lugli G.A."/>
            <person name="Duranti S."/>
            <person name="Milani C."/>
        </authorList>
    </citation>
    <scope>NUCLEOTIDE SEQUENCE [LARGE SCALE GENOMIC DNA]</scope>
    <source>
        <strain evidence="1 2">2028B</strain>
    </source>
</reference>
<dbReference type="EMBL" id="QXGJ01000001">
    <property type="protein sequence ID" value="RSX52618.1"/>
    <property type="molecule type" value="Genomic_DNA"/>
</dbReference>
<protein>
    <submittedName>
        <fullName evidence="1">Uncharacterized protein</fullName>
    </submittedName>
</protein>
<dbReference type="Proteomes" id="UP000288607">
    <property type="component" value="Unassembled WGS sequence"/>
</dbReference>
<dbReference type="RefSeq" id="WP_126029271.1">
    <property type="nucleotide sequence ID" value="NZ_QXGJ01000001.1"/>
</dbReference>